<protein>
    <submittedName>
        <fullName evidence="1">Uncharacterized protein</fullName>
    </submittedName>
</protein>
<feature type="non-terminal residue" evidence="1">
    <location>
        <position position="31"/>
    </location>
</feature>
<sequence length="31" mass="3547">MSFVPIFIPVFGVHHTHDLPQRVLAIFTTIL</sequence>
<name>A0A382SWJ7_9ZZZZ</name>
<proteinExistence type="predicted"/>
<accession>A0A382SWJ7</accession>
<dbReference type="AlphaFoldDB" id="A0A382SWJ7"/>
<organism evidence="1">
    <name type="scientific">marine metagenome</name>
    <dbReference type="NCBI Taxonomy" id="408172"/>
    <lineage>
        <taxon>unclassified sequences</taxon>
        <taxon>metagenomes</taxon>
        <taxon>ecological metagenomes</taxon>
    </lineage>
</organism>
<reference evidence="1" key="1">
    <citation type="submission" date="2018-05" db="EMBL/GenBank/DDBJ databases">
        <authorList>
            <person name="Lanie J.A."/>
            <person name="Ng W.-L."/>
            <person name="Kazmierczak K.M."/>
            <person name="Andrzejewski T.M."/>
            <person name="Davidsen T.M."/>
            <person name="Wayne K.J."/>
            <person name="Tettelin H."/>
            <person name="Glass J.I."/>
            <person name="Rusch D."/>
            <person name="Podicherti R."/>
            <person name="Tsui H.-C.T."/>
            <person name="Winkler M.E."/>
        </authorList>
    </citation>
    <scope>NUCLEOTIDE SEQUENCE</scope>
</reference>
<dbReference type="EMBL" id="UINC01132140">
    <property type="protein sequence ID" value="SVD14266.1"/>
    <property type="molecule type" value="Genomic_DNA"/>
</dbReference>
<evidence type="ECO:0000313" key="1">
    <source>
        <dbReference type="EMBL" id="SVD14266.1"/>
    </source>
</evidence>
<gene>
    <name evidence="1" type="ORF">METZ01_LOCUS367120</name>
</gene>